<organism evidence="3 4">
    <name type="scientific">Ectopseudomonas mendocina</name>
    <name type="common">Pseudomonas mendocina</name>
    <dbReference type="NCBI Taxonomy" id="300"/>
    <lineage>
        <taxon>Bacteria</taxon>
        <taxon>Pseudomonadati</taxon>
        <taxon>Pseudomonadota</taxon>
        <taxon>Gammaproteobacteria</taxon>
        <taxon>Pseudomonadales</taxon>
        <taxon>Pseudomonadaceae</taxon>
        <taxon>Ectopseudomonas</taxon>
    </lineage>
</organism>
<dbReference type="Pfam" id="PF20454">
    <property type="entry name" value="GpA_nuclease"/>
    <property type="match status" value="1"/>
</dbReference>
<proteinExistence type="predicted"/>
<dbReference type="Proteomes" id="UP000238327">
    <property type="component" value="Chromosome"/>
</dbReference>
<evidence type="ECO:0000259" key="1">
    <source>
        <dbReference type="Pfam" id="PF05876"/>
    </source>
</evidence>
<gene>
    <name evidence="3" type="ORF">C7A17_00035</name>
</gene>
<evidence type="ECO:0000313" key="3">
    <source>
        <dbReference type="EMBL" id="AVO51223.1"/>
    </source>
</evidence>
<name>A0A2R3QHH7_ECTME</name>
<accession>A0A2R3QHH7</accession>
<dbReference type="InterPro" id="IPR046454">
    <property type="entry name" value="GpA_endonuclease"/>
</dbReference>
<evidence type="ECO:0000313" key="4">
    <source>
        <dbReference type="Proteomes" id="UP000238327"/>
    </source>
</evidence>
<evidence type="ECO:0000259" key="2">
    <source>
        <dbReference type="Pfam" id="PF20454"/>
    </source>
</evidence>
<sequence length="678" mass="75278">MRINLAVALLDAAQQFNPPKDQPTAEYIENEFYLPAEAGVLHGLYEFYYTPYFLGVAAAFDDPDVKEIDLMKAAQIGWTYFMIAVLFKRITGRPMPIMVLFAKEGDGKAFHDEKLVPAIRANEAVGRLVDVETAKKSGNRWNHKGFPGGFLKLVASNSPGNVKSTSSVGLAVVEEPDDTSDDVKGQGDAIGLLEERVKRYPGSKTVVGGTPSLKGLSKTEQRLKQTDQRVLPIYCHGCGEAHVLDFDHITHLVGDPDKGDVPHEVYGYSKPETARYACPHCGEMWDDNQRKENIRRTVYEAVERGDPMCGWVATAPFYGKAGFMELSELYACLPGTSLADLVREKLAAEKLADAGDPKQLIKFVNQKQGRPYEYRTDLPEADKLRERCEEYRELVVPAGGLILFLTVDVQHDRIALILRAWGRGEESWLVLWTEIAAQSGTSDKTDPVWLELDRILFGVYAHTKGYRLRVSAASIDSSDGQTNDAVYHYVRTRKKRFAKLLAIKGSTNVDAEILTPPRKIDLNTTSTKASRYGLQVYMVGGTKAKDLLFERLKLTGSGPGRMHAYKGVRADYFDQLLAEVKAPSRKHGGKKVYQKKAGAANEGLDCEQYQIHLARYMRLHLKKPQDWDDIEAGLMQADLLSEADEQLPVTAEPGATQPAAAKQAVSLAELGRMMNGDD</sequence>
<feature type="domain" description="Phage terminase large subunit GpA ATPase" evidence="1">
    <location>
        <begin position="42"/>
        <end position="296"/>
    </location>
</feature>
<dbReference type="EMBL" id="CP027657">
    <property type="protein sequence ID" value="AVO51223.1"/>
    <property type="molecule type" value="Genomic_DNA"/>
</dbReference>
<feature type="domain" description="Terminase large subunit GpA endonuclease" evidence="2">
    <location>
        <begin position="321"/>
        <end position="624"/>
    </location>
</feature>
<dbReference type="InterPro" id="IPR046453">
    <property type="entry name" value="GpA_ATPase"/>
</dbReference>
<reference evidence="3 4" key="1">
    <citation type="submission" date="2018-03" db="EMBL/GenBank/DDBJ databases">
        <title>Complete genome sequence and methylome analysis of Pseudomonas mendocina NEB 698.</title>
        <authorList>
            <person name="Morgan R.D."/>
        </authorList>
    </citation>
    <scope>NUCLEOTIDE SEQUENCE [LARGE SCALE GENOMIC DNA]</scope>
    <source>
        <strain evidence="3 4">NEB698</strain>
    </source>
</reference>
<protein>
    <submittedName>
        <fullName evidence="3">Terminase</fullName>
    </submittedName>
</protein>
<dbReference type="OrthoDB" id="5181253at2"/>
<dbReference type="GO" id="GO:0004519">
    <property type="term" value="F:endonuclease activity"/>
    <property type="evidence" value="ECO:0007669"/>
    <property type="project" value="InterPro"/>
</dbReference>
<dbReference type="AlphaFoldDB" id="A0A2R3QHH7"/>
<dbReference type="Pfam" id="PF05876">
    <property type="entry name" value="GpA_ATPase"/>
    <property type="match status" value="1"/>
</dbReference>
<dbReference type="GO" id="GO:0016887">
    <property type="term" value="F:ATP hydrolysis activity"/>
    <property type="evidence" value="ECO:0007669"/>
    <property type="project" value="InterPro"/>
</dbReference>